<feature type="transmembrane region" description="Helical" evidence="1">
    <location>
        <begin position="43"/>
        <end position="63"/>
    </location>
</feature>
<gene>
    <name evidence="2" type="ORF">CKF48_06130</name>
</gene>
<dbReference type="Proteomes" id="UP000215137">
    <property type="component" value="Chromosome"/>
</dbReference>
<keyword evidence="1" id="KW-1133">Transmembrane helix</keyword>
<feature type="transmembrane region" description="Helical" evidence="1">
    <location>
        <begin position="7"/>
        <end position="31"/>
    </location>
</feature>
<dbReference type="InterPro" id="IPR021354">
    <property type="entry name" value="DUF2975"/>
</dbReference>
<dbReference type="AlphaFoldDB" id="A0A248TFG3"/>
<protein>
    <recommendedName>
        <fullName evidence="4">DUF2975 domain-containing protein</fullName>
    </recommendedName>
</protein>
<keyword evidence="1" id="KW-0812">Transmembrane</keyword>
<dbReference type="KEGG" id="bko:CKF48_06130"/>
<dbReference type="OrthoDB" id="1100174at2"/>
<feature type="transmembrane region" description="Helical" evidence="1">
    <location>
        <begin position="116"/>
        <end position="139"/>
    </location>
</feature>
<evidence type="ECO:0000256" key="1">
    <source>
        <dbReference type="SAM" id="Phobius"/>
    </source>
</evidence>
<sequence length="157" mass="17485">MRQGKVLFLKVVIVILGLIVLGICIGLPFLAKETAELNPAYAYLKYPVLFGMYLTAIPFYFTLYQGSKLLRYISVNESFSEHSVAALRAIKYSCASISVIYLIGMIFLFTQDALHPGVALMGFAIIFVTTILSIFSAVLQELLYNVLKIKSENDLTI</sequence>
<keyword evidence="1" id="KW-0472">Membrane</keyword>
<dbReference type="EMBL" id="CP022983">
    <property type="protein sequence ID" value="ASV66941.1"/>
    <property type="molecule type" value="Genomic_DNA"/>
</dbReference>
<dbReference type="RefSeq" id="WP_095370516.1">
    <property type="nucleotide sequence ID" value="NZ_CP022983.1"/>
</dbReference>
<reference evidence="2 3" key="1">
    <citation type="submission" date="2017-08" db="EMBL/GenBank/DDBJ databases">
        <title>Complete Genome Sequence of Bacillus kochii Oregon-R-modENCODE STRAIN BDGP4, isolated from Drosophila melanogaster gut.</title>
        <authorList>
            <person name="Wan K.H."/>
            <person name="Yu C."/>
            <person name="Park S."/>
            <person name="Hammonds A.S."/>
            <person name="Booth B.W."/>
            <person name="Celniker S.E."/>
        </authorList>
    </citation>
    <scope>NUCLEOTIDE SEQUENCE [LARGE SCALE GENOMIC DNA]</scope>
    <source>
        <strain evidence="2 3">BDGP4</strain>
    </source>
</reference>
<keyword evidence="3" id="KW-1185">Reference proteome</keyword>
<name>A0A248TFG3_9BACI</name>
<feature type="transmembrane region" description="Helical" evidence="1">
    <location>
        <begin position="89"/>
        <end position="110"/>
    </location>
</feature>
<organism evidence="2 3">
    <name type="scientific">Cytobacillus kochii</name>
    <dbReference type="NCBI Taxonomy" id="859143"/>
    <lineage>
        <taxon>Bacteria</taxon>
        <taxon>Bacillati</taxon>
        <taxon>Bacillota</taxon>
        <taxon>Bacilli</taxon>
        <taxon>Bacillales</taxon>
        <taxon>Bacillaceae</taxon>
        <taxon>Cytobacillus</taxon>
    </lineage>
</organism>
<evidence type="ECO:0000313" key="3">
    <source>
        <dbReference type="Proteomes" id="UP000215137"/>
    </source>
</evidence>
<accession>A0A248TFG3</accession>
<dbReference type="Pfam" id="PF11188">
    <property type="entry name" value="DUF2975"/>
    <property type="match status" value="1"/>
</dbReference>
<proteinExistence type="predicted"/>
<evidence type="ECO:0008006" key="4">
    <source>
        <dbReference type="Google" id="ProtNLM"/>
    </source>
</evidence>
<evidence type="ECO:0000313" key="2">
    <source>
        <dbReference type="EMBL" id="ASV66941.1"/>
    </source>
</evidence>